<gene>
    <name evidence="2" type="ORF">B7R22_03810</name>
</gene>
<comment type="caution">
    <text evidence="2">The sequence shown here is derived from an EMBL/GenBank/DDBJ whole genome shotgun (WGS) entry which is preliminary data.</text>
</comment>
<evidence type="ECO:0000256" key="1">
    <source>
        <dbReference type="SAM" id="MobiDB-lite"/>
    </source>
</evidence>
<protein>
    <submittedName>
        <fullName evidence="2">Uncharacterized protein</fullName>
    </submittedName>
</protein>
<feature type="compositionally biased region" description="Gly residues" evidence="1">
    <location>
        <begin position="43"/>
        <end position="70"/>
    </location>
</feature>
<sequence>MAANSAPFGEGVGMRMHHSRLLRTGVTVALAGLAVTGCTFTGGSDGDNGRTGGQTGDQGGGSNANGNGNAGSGVVAPVIADLSSIDGSTVTVPLDNVVVLESGDVKVTVWTGSVSDPKVAEFVAGKDDGSATFNPGIQPLAVGGTSVSVTDSDTGEVLTFDLEVTP</sequence>
<evidence type="ECO:0000313" key="3">
    <source>
        <dbReference type="Proteomes" id="UP000256541"/>
    </source>
</evidence>
<dbReference type="Proteomes" id="UP000256541">
    <property type="component" value="Unassembled WGS sequence"/>
</dbReference>
<proteinExistence type="predicted"/>
<name>A0A3E0W4A7_9MICO</name>
<evidence type="ECO:0000313" key="2">
    <source>
        <dbReference type="EMBL" id="RFA16605.1"/>
    </source>
</evidence>
<organism evidence="2 3">
    <name type="scientific">Subtercola boreus</name>
    <dbReference type="NCBI Taxonomy" id="120213"/>
    <lineage>
        <taxon>Bacteria</taxon>
        <taxon>Bacillati</taxon>
        <taxon>Actinomycetota</taxon>
        <taxon>Actinomycetes</taxon>
        <taxon>Micrococcales</taxon>
        <taxon>Microbacteriaceae</taxon>
        <taxon>Subtercola</taxon>
    </lineage>
</organism>
<feature type="region of interest" description="Disordered" evidence="1">
    <location>
        <begin position="41"/>
        <end position="70"/>
    </location>
</feature>
<reference evidence="2 3" key="1">
    <citation type="submission" date="2017-04" db="EMBL/GenBank/DDBJ databases">
        <title>Comparative genome analysis of Subtercola boreus.</title>
        <authorList>
            <person name="Cho Y.-J."/>
            <person name="Cho A."/>
            <person name="Kim O.-S."/>
            <person name="Lee J.-I."/>
        </authorList>
    </citation>
    <scope>NUCLEOTIDE SEQUENCE [LARGE SCALE GENOMIC DNA]</scope>
    <source>
        <strain evidence="2 3">P27479</strain>
    </source>
</reference>
<dbReference type="AlphaFoldDB" id="A0A3E0W4A7"/>
<dbReference type="EMBL" id="NBXB01000011">
    <property type="protein sequence ID" value="RFA16605.1"/>
    <property type="molecule type" value="Genomic_DNA"/>
</dbReference>
<accession>A0A3E0W4A7</accession>